<reference evidence="3" key="1">
    <citation type="journal article" date="2019" name="Int. J. Syst. Evol. Microbiol.">
        <title>The Global Catalogue of Microorganisms (GCM) 10K type strain sequencing project: providing services to taxonomists for standard genome sequencing and annotation.</title>
        <authorList>
            <consortium name="The Broad Institute Genomics Platform"/>
            <consortium name="The Broad Institute Genome Sequencing Center for Infectious Disease"/>
            <person name="Wu L."/>
            <person name="Ma J."/>
        </authorList>
    </citation>
    <scope>NUCLEOTIDE SEQUENCE [LARGE SCALE GENOMIC DNA]</scope>
    <source>
        <strain evidence="3">KCTC 42107</strain>
    </source>
</reference>
<dbReference type="Pfam" id="PF13585">
    <property type="entry name" value="CHU_C"/>
    <property type="match status" value="1"/>
</dbReference>
<organism evidence="2 3">
    <name type="scientific">Flavobacterium suzhouense</name>
    <dbReference type="NCBI Taxonomy" id="1529638"/>
    <lineage>
        <taxon>Bacteria</taxon>
        <taxon>Pseudomonadati</taxon>
        <taxon>Bacteroidota</taxon>
        <taxon>Flavobacteriia</taxon>
        <taxon>Flavobacteriales</taxon>
        <taxon>Flavobacteriaceae</taxon>
        <taxon>Flavobacterium</taxon>
    </lineage>
</organism>
<keyword evidence="1" id="KW-0732">Signal</keyword>
<accession>A0ABW5NN89</accession>
<evidence type="ECO:0000256" key="1">
    <source>
        <dbReference type="SAM" id="SignalP"/>
    </source>
</evidence>
<dbReference type="InterPro" id="IPR026341">
    <property type="entry name" value="T9SS_type_B"/>
</dbReference>
<dbReference type="Proteomes" id="UP001597480">
    <property type="component" value="Unassembled WGS sequence"/>
</dbReference>
<evidence type="ECO:0000313" key="2">
    <source>
        <dbReference type="EMBL" id="MFD2600561.1"/>
    </source>
</evidence>
<dbReference type="RefSeq" id="WP_379819263.1">
    <property type="nucleotide sequence ID" value="NZ_JBHUMD010000002.1"/>
</dbReference>
<protein>
    <submittedName>
        <fullName evidence="2">T9SS type B sorting domain-containing protein</fullName>
    </submittedName>
</protein>
<feature type="signal peptide" evidence="1">
    <location>
        <begin position="1"/>
        <end position="19"/>
    </location>
</feature>
<sequence>MKRFYLLVTLLMFSSSVFSQLSDFTFSVVKTNETCLGNGSLTFMVTNTTPNASILYKVFIMPDDVNPFTVTTSDYLGSLSAATYKIEAIQSLGNQSNRKDITITIENKIVPFAFEVTTSSHHCEDVGSIIVNATSGVGESYEIIYGPVTRPLQSSNVFEGLPQGTYNIRAFDNCGVGKVKTYTLVVVSGAINISATSYPETVSTVCDSIKVMNTLNATTGTLGYPLTVESTLSPLDIGGNPIVVNQTFTTGDPYVLDVVMTVPRYQTESYTYNMKVTDVCQYVYEKNDNVVDPNISLTLGTGKVPCAEKYIKLDASKYTTSYTVNFLSAPAEFVAADYNSTPNGPFTQNNINYGSETNSVPFGDYIIEITDICGRKAIDTLKIEFIKPIPTQYGVNNGCFSLFGYIRASVPDSKLVSAIITDAPSSYQATLPQNVSSSITLDGILALDDLPLGIYTITITDDCGFVYEIIVEVPPYIERAFANAMLPSCDVGYGTLSASSGNGILTAASVISAPSSFNHPLPYNVTSKIAVDGILYMNALPAGTYIVRATDICGLVRDQEIVVEGYVAPVDPFLYTPNCGTFTVELNDTSNGESGSGYWLQLFDPVTHTWMHPLTFAAYTEGSVPDNTTGLSLENKAVRNNLNFSGKMRIIKKFECYGDGTNEKTKCVSVLGEFTYTEQLEIMAAYTLACAGQPNDVILDIMGYPVTYKIKSKNGQPFYVDNGPNNIFTNLEPAEYLFQIEDACGNVDVKGFNVQSLPSITDATKPDDMIVCVEQGETDNFEFHLTDQNAQVLGSYYPSMYTVSYHASQADADNNVNALPEFYHNIDNGQIIYVRLIHNEIGVCYGTTSFRLFVGEKPVPVLNTKGTICNEGVVSITAEAGYKSYVWSTGETTRTIVVSEPGTYTVTVEKAYGNERTCFGENSVEIKTSVTPKIVKIDTSDWTREQNSITVQAEGSGYYEYSLDGINYQEDSTFTGLETGVYQVYVKDALGCGEDVQEIVLMTYQNFFTPNGDGSNDYWKIEYSVKEPHLKVDIFDRYGKHVSSFGPMSQGWDGKFNGVDLPSSDYWFVVTREDGRIFKGHFSMVR</sequence>
<gene>
    <name evidence="2" type="ORF">ACFSR3_00715</name>
</gene>
<dbReference type="EMBL" id="JBHUMD010000002">
    <property type="protein sequence ID" value="MFD2600561.1"/>
    <property type="molecule type" value="Genomic_DNA"/>
</dbReference>
<evidence type="ECO:0000313" key="3">
    <source>
        <dbReference type="Proteomes" id="UP001597480"/>
    </source>
</evidence>
<proteinExistence type="predicted"/>
<name>A0ABW5NN89_9FLAO</name>
<dbReference type="NCBIfam" id="TIGR04131">
    <property type="entry name" value="Bac_Flav_CTERM"/>
    <property type="match status" value="1"/>
</dbReference>
<keyword evidence="3" id="KW-1185">Reference proteome</keyword>
<feature type="chain" id="PRO_5046952170" evidence="1">
    <location>
        <begin position="20"/>
        <end position="1086"/>
    </location>
</feature>
<comment type="caution">
    <text evidence="2">The sequence shown here is derived from an EMBL/GenBank/DDBJ whole genome shotgun (WGS) entry which is preliminary data.</text>
</comment>